<dbReference type="PROSITE" id="PS51257">
    <property type="entry name" value="PROKAR_LIPOPROTEIN"/>
    <property type="match status" value="1"/>
</dbReference>
<keyword evidence="3" id="KW-1185">Reference proteome</keyword>
<dbReference type="InterPro" id="IPR011990">
    <property type="entry name" value="TPR-like_helical_dom_sf"/>
</dbReference>
<sequence length="263" mass="29423">MLRTVFVLGAMMILGACAIPSPANLPEIVSEKEIRPDHRERISHRLLWLAPEMPWHYNCLFMKPLASLDYDEQKLALPSADLLFRAHFEEKRMAYRSAGHLYRQAADQGIALAYVKLGNLLIEGKGAKPNPAGGAKLILQAARLECASAQHRYGDLLTRGIGTRTDLVQAWAWVSLAQKQGYPDSAKLLKRIAPFMGPSQVALAQQRAEELRQQLELFNRGAQSKTLVECVTPRNRKPFITRMRACHAMGGTHISGPIDYRTK</sequence>
<dbReference type="SUPFAM" id="SSF81901">
    <property type="entry name" value="HCP-like"/>
    <property type="match status" value="1"/>
</dbReference>
<keyword evidence="1" id="KW-0732">Signal</keyword>
<feature type="chain" id="PRO_5008680827" description="Sel1 repeat family protein" evidence="1">
    <location>
        <begin position="19"/>
        <end position="263"/>
    </location>
</feature>
<evidence type="ECO:0008006" key="4">
    <source>
        <dbReference type="Google" id="ProtNLM"/>
    </source>
</evidence>
<feature type="signal peptide" evidence="1">
    <location>
        <begin position="1"/>
        <end position="18"/>
    </location>
</feature>
<dbReference type="SMART" id="SM00671">
    <property type="entry name" value="SEL1"/>
    <property type="match status" value="2"/>
</dbReference>
<dbReference type="STRING" id="1867952.MTBPR1_60034"/>
<gene>
    <name evidence="2" type="ORF">MTBPR1_60034</name>
</gene>
<dbReference type="InterPro" id="IPR006597">
    <property type="entry name" value="Sel1-like"/>
</dbReference>
<protein>
    <recommendedName>
        <fullName evidence="4">Sel1 repeat family protein</fullName>
    </recommendedName>
</protein>
<reference evidence="2 3" key="1">
    <citation type="submission" date="2016-07" db="EMBL/GenBank/DDBJ databases">
        <authorList>
            <person name="Lefevre C.T."/>
        </authorList>
    </citation>
    <scope>NUCLEOTIDE SEQUENCE [LARGE SCALE GENOMIC DNA]</scope>
    <source>
        <strain evidence="2">PR1</strain>
    </source>
</reference>
<accession>A0A1C3RJU5</accession>
<name>A0A1C3RJU5_9PROT</name>
<dbReference type="EMBL" id="FLYE01000045">
    <property type="protein sequence ID" value="SCA57521.1"/>
    <property type="molecule type" value="Genomic_DNA"/>
</dbReference>
<dbReference type="Proteomes" id="UP000231658">
    <property type="component" value="Unassembled WGS sequence"/>
</dbReference>
<dbReference type="AlphaFoldDB" id="A0A1C3RJU5"/>
<organism evidence="2 3">
    <name type="scientific">Candidatus Terasakiella magnetica</name>
    <dbReference type="NCBI Taxonomy" id="1867952"/>
    <lineage>
        <taxon>Bacteria</taxon>
        <taxon>Pseudomonadati</taxon>
        <taxon>Pseudomonadota</taxon>
        <taxon>Alphaproteobacteria</taxon>
        <taxon>Rhodospirillales</taxon>
        <taxon>Terasakiellaceae</taxon>
        <taxon>Terasakiella</taxon>
    </lineage>
</organism>
<evidence type="ECO:0000313" key="3">
    <source>
        <dbReference type="Proteomes" id="UP000231658"/>
    </source>
</evidence>
<dbReference type="PANTHER" id="PTHR11102:SF160">
    <property type="entry name" value="ERAD-ASSOCIATED E3 UBIQUITIN-PROTEIN LIGASE COMPONENT HRD3"/>
    <property type="match status" value="1"/>
</dbReference>
<dbReference type="InterPro" id="IPR050767">
    <property type="entry name" value="Sel1_AlgK"/>
</dbReference>
<evidence type="ECO:0000256" key="1">
    <source>
        <dbReference type="SAM" id="SignalP"/>
    </source>
</evidence>
<dbReference type="PANTHER" id="PTHR11102">
    <property type="entry name" value="SEL-1-LIKE PROTEIN"/>
    <property type="match status" value="1"/>
</dbReference>
<dbReference type="Gene3D" id="1.25.40.10">
    <property type="entry name" value="Tetratricopeptide repeat domain"/>
    <property type="match status" value="1"/>
</dbReference>
<proteinExistence type="predicted"/>
<evidence type="ECO:0000313" key="2">
    <source>
        <dbReference type="EMBL" id="SCA57521.1"/>
    </source>
</evidence>